<dbReference type="InterPro" id="IPR050194">
    <property type="entry name" value="Glycosyltransferase_grp1"/>
</dbReference>
<feature type="domain" description="Glycosyltransferase subfamily 4-like N-terminal" evidence="2">
    <location>
        <begin position="42"/>
        <end position="147"/>
    </location>
</feature>
<protein>
    <submittedName>
        <fullName evidence="3">Glycosyltransferase</fullName>
        <ecNumber evidence="3">2.4.-.-</ecNumber>
    </submittedName>
</protein>
<dbReference type="EC" id="2.4.-.-" evidence="3"/>
<reference evidence="4" key="1">
    <citation type="journal article" date="2019" name="Int. J. Syst. Evol. Microbiol.">
        <title>The Global Catalogue of Microorganisms (GCM) 10K type strain sequencing project: providing services to taxonomists for standard genome sequencing and annotation.</title>
        <authorList>
            <consortium name="The Broad Institute Genomics Platform"/>
            <consortium name="The Broad Institute Genome Sequencing Center for Infectious Disease"/>
            <person name="Wu L."/>
            <person name="Ma J."/>
        </authorList>
    </citation>
    <scope>NUCLEOTIDE SEQUENCE [LARGE SCALE GENOMIC DNA]</scope>
    <source>
        <strain evidence="4">CCUG 55250</strain>
    </source>
</reference>
<dbReference type="EMBL" id="JBHSMA010000019">
    <property type="protein sequence ID" value="MFC5413081.1"/>
    <property type="molecule type" value="Genomic_DNA"/>
</dbReference>
<dbReference type="Pfam" id="PF00534">
    <property type="entry name" value="Glycos_transf_1"/>
    <property type="match status" value="1"/>
</dbReference>
<gene>
    <name evidence="3" type="ORF">ACFPMF_27405</name>
</gene>
<dbReference type="Proteomes" id="UP001596106">
    <property type="component" value="Unassembled WGS sequence"/>
</dbReference>
<evidence type="ECO:0000313" key="4">
    <source>
        <dbReference type="Proteomes" id="UP001596106"/>
    </source>
</evidence>
<keyword evidence="3" id="KW-0808">Transferase</keyword>
<dbReference type="Gene3D" id="3.40.50.2000">
    <property type="entry name" value="Glycogen Phosphorylase B"/>
    <property type="match status" value="3"/>
</dbReference>
<feature type="domain" description="Glycosyl transferase family 1" evidence="1">
    <location>
        <begin position="206"/>
        <end position="288"/>
    </location>
</feature>
<dbReference type="PANTHER" id="PTHR45947">
    <property type="entry name" value="SULFOQUINOVOSYL TRANSFERASE SQD2"/>
    <property type="match status" value="1"/>
</dbReference>
<dbReference type="InterPro" id="IPR001296">
    <property type="entry name" value="Glyco_trans_1"/>
</dbReference>
<dbReference type="RefSeq" id="WP_379851256.1">
    <property type="nucleotide sequence ID" value="NZ_JBHSMA010000019.1"/>
</dbReference>
<evidence type="ECO:0000259" key="1">
    <source>
        <dbReference type="Pfam" id="PF00534"/>
    </source>
</evidence>
<organism evidence="3 4">
    <name type="scientific">Larkinella bovis</name>
    <dbReference type="NCBI Taxonomy" id="683041"/>
    <lineage>
        <taxon>Bacteria</taxon>
        <taxon>Pseudomonadati</taxon>
        <taxon>Bacteroidota</taxon>
        <taxon>Cytophagia</taxon>
        <taxon>Cytophagales</taxon>
        <taxon>Spirosomataceae</taxon>
        <taxon>Larkinella</taxon>
    </lineage>
</organism>
<comment type="caution">
    <text evidence="3">The sequence shown here is derived from an EMBL/GenBank/DDBJ whole genome shotgun (WGS) entry which is preliminary data.</text>
</comment>
<evidence type="ECO:0000313" key="3">
    <source>
        <dbReference type="EMBL" id="MFC5413081.1"/>
    </source>
</evidence>
<dbReference type="GO" id="GO:0016757">
    <property type="term" value="F:glycosyltransferase activity"/>
    <property type="evidence" value="ECO:0007669"/>
    <property type="project" value="UniProtKB-KW"/>
</dbReference>
<keyword evidence="3" id="KW-0328">Glycosyltransferase</keyword>
<dbReference type="SUPFAM" id="SSF53756">
    <property type="entry name" value="UDP-Glycosyltransferase/glycogen phosphorylase"/>
    <property type="match status" value="1"/>
</dbReference>
<name>A0ABW0II15_9BACT</name>
<evidence type="ECO:0000259" key="2">
    <source>
        <dbReference type="Pfam" id="PF13439"/>
    </source>
</evidence>
<proteinExistence type="predicted"/>
<sequence>MRILVVCSGNKPDFDLRLHQAFIFDQVEALKQFDSTLQFDYFFIRGKGIRGYLSCLSELIDRLESRVYNVVHAHVTMPALVANLQRRVPVITTFHGSDINVPWLRVVSLFAELLSHRTIYISPNLAKKAVYTKKNKHAIIPCGVDFDLFKPRPKGESRQQLGLADHKRYVLFSSGFTNPVKNYPLAKAAMDRLPEEVELLELKNYTREQVALLFNAVDVALMTSHSEGSPQFVKEALASNCPVVSTRVGDVESVLGDLAGCYLTSYDAADVAAKLQLVLQNPRPISSRESVRRFDNRLIAQQVWRVYQQVR</sequence>
<keyword evidence="4" id="KW-1185">Reference proteome</keyword>
<dbReference type="InterPro" id="IPR028098">
    <property type="entry name" value="Glyco_trans_4-like_N"/>
</dbReference>
<accession>A0ABW0II15</accession>
<dbReference type="Pfam" id="PF13439">
    <property type="entry name" value="Glyco_transf_4"/>
    <property type="match status" value="1"/>
</dbReference>
<dbReference type="PANTHER" id="PTHR45947:SF3">
    <property type="entry name" value="SULFOQUINOVOSYL TRANSFERASE SQD2"/>
    <property type="match status" value="1"/>
</dbReference>